<dbReference type="SMART" id="SM00248">
    <property type="entry name" value="ANK"/>
    <property type="match status" value="4"/>
</dbReference>
<keyword evidence="1" id="KW-0677">Repeat</keyword>
<dbReference type="Pfam" id="PF12796">
    <property type="entry name" value="Ank_2"/>
    <property type="match status" value="1"/>
</dbReference>
<dbReference type="OrthoDB" id="19174at2759"/>
<comment type="caution">
    <text evidence="5">The sequence shown here is derived from an EMBL/GenBank/DDBJ whole genome shotgun (WGS) entry which is preliminary data.</text>
</comment>
<evidence type="ECO:0000313" key="5">
    <source>
        <dbReference type="EMBL" id="PSC71741.1"/>
    </source>
</evidence>
<proteinExistence type="predicted"/>
<dbReference type="Gene3D" id="1.25.40.20">
    <property type="entry name" value="Ankyrin repeat-containing domain"/>
    <property type="match status" value="2"/>
</dbReference>
<feature type="compositionally biased region" description="Low complexity" evidence="4">
    <location>
        <begin position="658"/>
        <end position="671"/>
    </location>
</feature>
<dbReference type="PANTHER" id="PTHR24198">
    <property type="entry name" value="ANKYRIN REPEAT AND PROTEIN KINASE DOMAIN-CONTAINING PROTEIN"/>
    <property type="match status" value="1"/>
</dbReference>
<feature type="region of interest" description="Disordered" evidence="4">
    <location>
        <begin position="600"/>
        <end position="681"/>
    </location>
</feature>
<gene>
    <name evidence="5" type="ORF">C2E20_4887</name>
</gene>
<dbReference type="SUPFAM" id="SSF48403">
    <property type="entry name" value="Ankyrin repeat"/>
    <property type="match status" value="1"/>
</dbReference>
<keyword evidence="2 3" id="KW-0040">ANK repeat</keyword>
<keyword evidence="6" id="KW-1185">Reference proteome</keyword>
<evidence type="ECO:0000256" key="3">
    <source>
        <dbReference type="PROSITE-ProRule" id="PRU00023"/>
    </source>
</evidence>
<evidence type="ECO:0000256" key="2">
    <source>
        <dbReference type="ARBA" id="ARBA00023043"/>
    </source>
</evidence>
<dbReference type="InterPro" id="IPR002110">
    <property type="entry name" value="Ankyrin_rpt"/>
</dbReference>
<accession>A0A2P6VCG2</accession>
<feature type="compositionally biased region" description="Gly residues" evidence="4">
    <location>
        <begin position="272"/>
        <end position="283"/>
    </location>
</feature>
<evidence type="ECO:0000256" key="4">
    <source>
        <dbReference type="SAM" id="MobiDB-lite"/>
    </source>
</evidence>
<feature type="compositionally biased region" description="Low complexity" evidence="4">
    <location>
        <begin position="284"/>
        <end position="299"/>
    </location>
</feature>
<feature type="compositionally biased region" description="Low complexity" evidence="4">
    <location>
        <begin position="247"/>
        <end position="271"/>
    </location>
</feature>
<reference evidence="5 6" key="1">
    <citation type="journal article" date="2018" name="Plant J.">
        <title>Genome sequences of Chlorella sorokiniana UTEX 1602 and Micractinium conductrix SAG 241.80: implications to maltose excretion by a green alga.</title>
        <authorList>
            <person name="Arriola M.B."/>
            <person name="Velmurugan N."/>
            <person name="Zhang Y."/>
            <person name="Plunkett M.H."/>
            <person name="Hondzo H."/>
            <person name="Barney B.M."/>
        </authorList>
    </citation>
    <scope>NUCLEOTIDE SEQUENCE [LARGE SCALE GENOMIC DNA]</scope>
    <source>
        <strain evidence="5 6">SAG 241.80</strain>
    </source>
</reference>
<sequence>MVATRSAGQSVGEHALLDALLSVNTSRARVLLAAHPGLALEQGPSGFGCLHAAALVDAHRLVAPLAAAGLSPDQQIEPLNGPAAFSLRSFLRDHSKLPASKLCAVFRGVTPLHIAAWLGHLGTVEALLEAGADVERPCLEGRTALAIACYFLDCRPKRSLGIIGSLLDHGADPLCADFHGISSLVLSPHCPAHIQQLLLDRVLERFGGQLPPAGSGDGDDGMQPEQGGGAQRPAEAAGGAGDGLPGPSGSSDGAGPSAGSSSRGADAKPGSPGAGSSGGGGGAPAAAGGDEAGAAAAPPAWQPPPGLDLPPEKHVDVLQASLGAKHWPAFDYFLDATSFDAAYPQHSVSRILSLAIMSGDTSLVLRVLRSGLRPDPCGNNSQGHPHVAVAAVHGHEAVLDVLCAAGGAVTLKALHHATDTRSLRGLQLLLARGRPCVLEDAAPVHIGGAHSRSGELCVMLRLLRDTAFRLRYCYRIDMPRHAADSLAMVECLAAAGYRPTVYPQAIVHSGWIDLQGRVVANYDPTQDKPAAFDLQGVNKYTWLAARCEPWSPARHAQFPLRFKAAMRQLLLVHHRSEQGDGGGGAQRAQQLAARGAKRACVASPVPQAQQQRVTRSMRSGKAGRGAASKQPPKQPRGVAKRRGLKSGGAEPPRRHGVRGSAAGAASGRSTRSGGGGGGGTAVEPAVVAAEAPRAATALQAARGPPVAGPSSLPPELLLHIIGKAAFPVSAWL</sequence>
<name>A0A2P6VCG2_9CHLO</name>
<evidence type="ECO:0000256" key="1">
    <source>
        <dbReference type="ARBA" id="ARBA00022737"/>
    </source>
</evidence>
<dbReference type="InterPro" id="IPR036770">
    <property type="entry name" value="Ankyrin_rpt-contain_sf"/>
</dbReference>
<dbReference type="PANTHER" id="PTHR24198:SF165">
    <property type="entry name" value="ANKYRIN REPEAT-CONTAINING PROTEIN-RELATED"/>
    <property type="match status" value="1"/>
</dbReference>
<evidence type="ECO:0000313" key="6">
    <source>
        <dbReference type="Proteomes" id="UP000239649"/>
    </source>
</evidence>
<feature type="compositionally biased region" description="Polar residues" evidence="4">
    <location>
        <begin position="606"/>
        <end position="617"/>
    </location>
</feature>
<protein>
    <submittedName>
        <fullName evidence="5">Ankyrin domain-containing</fullName>
    </submittedName>
</protein>
<dbReference type="STRING" id="554055.A0A2P6VCG2"/>
<feature type="region of interest" description="Disordered" evidence="4">
    <location>
        <begin position="209"/>
        <end position="312"/>
    </location>
</feature>
<dbReference type="AlphaFoldDB" id="A0A2P6VCG2"/>
<dbReference type="Proteomes" id="UP000239649">
    <property type="component" value="Unassembled WGS sequence"/>
</dbReference>
<dbReference type="PROSITE" id="PS50088">
    <property type="entry name" value="ANK_REPEAT"/>
    <property type="match status" value="1"/>
</dbReference>
<organism evidence="5 6">
    <name type="scientific">Micractinium conductrix</name>
    <dbReference type="NCBI Taxonomy" id="554055"/>
    <lineage>
        <taxon>Eukaryota</taxon>
        <taxon>Viridiplantae</taxon>
        <taxon>Chlorophyta</taxon>
        <taxon>core chlorophytes</taxon>
        <taxon>Trebouxiophyceae</taxon>
        <taxon>Chlorellales</taxon>
        <taxon>Chlorellaceae</taxon>
        <taxon>Chlorella clade</taxon>
        <taxon>Micractinium</taxon>
    </lineage>
</organism>
<feature type="repeat" description="ANK" evidence="3">
    <location>
        <begin position="107"/>
        <end position="135"/>
    </location>
</feature>
<dbReference type="PROSITE" id="PS50297">
    <property type="entry name" value="ANK_REP_REGION"/>
    <property type="match status" value="1"/>
</dbReference>
<dbReference type="EMBL" id="LHPF02000013">
    <property type="protein sequence ID" value="PSC71741.1"/>
    <property type="molecule type" value="Genomic_DNA"/>
</dbReference>